<protein>
    <submittedName>
        <fullName evidence="2">Uncharacterized protein</fullName>
    </submittedName>
</protein>
<feature type="region of interest" description="Disordered" evidence="1">
    <location>
        <begin position="1"/>
        <end position="61"/>
    </location>
</feature>
<dbReference type="AlphaFoldDB" id="A0A8S9LRH0"/>
<evidence type="ECO:0000313" key="2">
    <source>
        <dbReference type="EMBL" id="KAF2610194.1"/>
    </source>
</evidence>
<proteinExistence type="predicted"/>
<sequence length="78" mass="8387">MPELLKSKNKKRKRGTMTEEKHTAGVASSVWRRCVDTPKSHPTTNSPPPSPENPNIGAPPAILKTCISKEGITGGPKL</sequence>
<dbReference type="EMBL" id="QGKY02000089">
    <property type="protein sequence ID" value="KAF2610194.1"/>
    <property type="molecule type" value="Genomic_DNA"/>
</dbReference>
<name>A0A8S9LRH0_BRACR</name>
<organism evidence="2">
    <name type="scientific">Brassica cretica</name>
    <name type="common">Mustard</name>
    <dbReference type="NCBI Taxonomy" id="69181"/>
    <lineage>
        <taxon>Eukaryota</taxon>
        <taxon>Viridiplantae</taxon>
        <taxon>Streptophyta</taxon>
        <taxon>Embryophyta</taxon>
        <taxon>Tracheophyta</taxon>
        <taxon>Spermatophyta</taxon>
        <taxon>Magnoliopsida</taxon>
        <taxon>eudicotyledons</taxon>
        <taxon>Gunneridae</taxon>
        <taxon>Pentapetalae</taxon>
        <taxon>rosids</taxon>
        <taxon>malvids</taxon>
        <taxon>Brassicales</taxon>
        <taxon>Brassicaceae</taxon>
        <taxon>Brassiceae</taxon>
        <taxon>Brassica</taxon>
    </lineage>
</organism>
<gene>
    <name evidence="2" type="ORF">F2Q70_00009086</name>
</gene>
<evidence type="ECO:0000256" key="1">
    <source>
        <dbReference type="SAM" id="MobiDB-lite"/>
    </source>
</evidence>
<accession>A0A8S9LRH0</accession>
<comment type="caution">
    <text evidence="2">The sequence shown here is derived from an EMBL/GenBank/DDBJ whole genome shotgun (WGS) entry which is preliminary data.</text>
</comment>
<reference evidence="2" key="1">
    <citation type="submission" date="2019-12" db="EMBL/GenBank/DDBJ databases">
        <title>Genome sequencing and annotation of Brassica cretica.</title>
        <authorList>
            <person name="Studholme D.J."/>
            <person name="Sarris P.F."/>
        </authorList>
    </citation>
    <scope>NUCLEOTIDE SEQUENCE</scope>
    <source>
        <strain evidence="2">PFS-102/07</strain>
        <tissue evidence="2">Leaf</tissue>
    </source>
</reference>